<reference evidence="1 2" key="1">
    <citation type="submission" date="2018-06" db="EMBL/GenBank/DDBJ databases">
        <title>ACT-28, a chromosomally-encoded AmpC with carbapenemase activity from Enterobacter kobei.</title>
        <authorList>
            <person name="Jousset A.B."/>
            <person name="Oueslati S."/>
            <person name="Bernabeu S."/>
            <person name="Takissian J."/>
            <person name="Creton E."/>
            <person name="Vogel A."/>
            <person name="Cotellon G."/>
            <person name="Bonnin R.A."/>
            <person name="Dortet L."/>
            <person name="Naas T."/>
        </authorList>
    </citation>
    <scope>NUCLEOTIDE SEQUENCE [LARGE SCALE GENOMIC DNA]</scope>
    <source>
        <strain evidence="1 2">149H6</strain>
    </source>
</reference>
<organism evidence="1 2">
    <name type="scientific">Enterobacter kobei</name>
    <dbReference type="NCBI Taxonomy" id="208224"/>
    <lineage>
        <taxon>Bacteria</taxon>
        <taxon>Pseudomonadati</taxon>
        <taxon>Pseudomonadota</taxon>
        <taxon>Gammaproteobacteria</taxon>
        <taxon>Enterobacterales</taxon>
        <taxon>Enterobacteriaceae</taxon>
        <taxon>Enterobacter</taxon>
        <taxon>Enterobacter cloacae complex</taxon>
    </lineage>
</organism>
<accession>A0ABX9F905</accession>
<protein>
    <submittedName>
        <fullName evidence="1">Uncharacterized protein</fullName>
    </submittedName>
</protein>
<dbReference type="Proteomes" id="UP000250603">
    <property type="component" value="Unassembled WGS sequence"/>
</dbReference>
<comment type="caution">
    <text evidence="1">The sequence shown here is derived from an EMBL/GenBank/DDBJ whole genome shotgun (WGS) entry which is preliminary data.</text>
</comment>
<keyword evidence="2" id="KW-1185">Reference proteome</keyword>
<proteinExistence type="predicted"/>
<name>A0ABX9F905_9ENTR</name>
<sequence length="229" mass="24905">MAGQLDEAAKQILGTLLVDFTERGLTARDLDKGYEGPLIVALATAVCNIDDINQVDFDVAFSDLEKKNFISTGPMEQLKSEPGTLFFVCMAVSKREYAYLTELGYKAARQPPNRPNHVNRVVNNVHISGGQFSNLQLATGEKISQEMRVTNADTQSEIVNRLISILEQQGQVLDIDQRSTIAAAVAAANEGDGKEAKSLMAKVCGSAWESAQPMMWSILGDLIKKSLGL</sequence>
<evidence type="ECO:0000313" key="1">
    <source>
        <dbReference type="EMBL" id="RAY28979.1"/>
    </source>
</evidence>
<gene>
    <name evidence="1" type="ORF">DP181_04315</name>
</gene>
<dbReference type="RefSeq" id="WP_112019031.1">
    <property type="nucleotide sequence ID" value="NZ_QMCK01000013.1"/>
</dbReference>
<evidence type="ECO:0000313" key="2">
    <source>
        <dbReference type="Proteomes" id="UP000250603"/>
    </source>
</evidence>
<dbReference type="EMBL" id="QMCK01000013">
    <property type="protein sequence ID" value="RAY28979.1"/>
    <property type="molecule type" value="Genomic_DNA"/>
</dbReference>